<reference evidence="3" key="1">
    <citation type="journal article" date="2019" name="Int. J. Syst. Evol. Microbiol.">
        <title>The Global Catalogue of Microorganisms (GCM) 10K type strain sequencing project: providing services to taxonomists for standard genome sequencing and annotation.</title>
        <authorList>
            <consortium name="The Broad Institute Genomics Platform"/>
            <consortium name="The Broad Institute Genome Sequencing Center for Infectious Disease"/>
            <person name="Wu L."/>
            <person name="Ma J."/>
        </authorList>
    </citation>
    <scope>NUCLEOTIDE SEQUENCE [LARGE SCALE GENOMIC DNA]</scope>
    <source>
        <strain evidence="3">JCM 14322</strain>
    </source>
</reference>
<feature type="region of interest" description="Disordered" evidence="1">
    <location>
        <begin position="1"/>
        <end position="28"/>
    </location>
</feature>
<evidence type="ECO:0000256" key="1">
    <source>
        <dbReference type="SAM" id="MobiDB-lite"/>
    </source>
</evidence>
<gene>
    <name evidence="2" type="ORF">GCM10009749_07580</name>
</gene>
<dbReference type="PANTHER" id="PTHR35368:SF1">
    <property type="entry name" value="HYDROPEROXIDE REDUCTASE"/>
    <property type="match status" value="1"/>
</dbReference>
<dbReference type="SUPFAM" id="SSF82784">
    <property type="entry name" value="OsmC-like"/>
    <property type="match status" value="1"/>
</dbReference>
<keyword evidence="3" id="KW-1185">Reference proteome</keyword>
<proteinExistence type="predicted"/>
<accession>A0ABP4Y2V9</accession>
<dbReference type="InterPro" id="IPR015946">
    <property type="entry name" value="KH_dom-like_a/b"/>
</dbReference>
<dbReference type="InterPro" id="IPR036102">
    <property type="entry name" value="OsmC/Ohrsf"/>
</dbReference>
<dbReference type="InterPro" id="IPR052924">
    <property type="entry name" value="OsmC/Ohr_hydroprdx_reductase"/>
</dbReference>
<dbReference type="InterPro" id="IPR003718">
    <property type="entry name" value="OsmC/Ohr_fam"/>
</dbReference>
<dbReference type="Proteomes" id="UP001500002">
    <property type="component" value="Unassembled WGS sequence"/>
</dbReference>
<comment type="caution">
    <text evidence="2">The sequence shown here is derived from an EMBL/GenBank/DDBJ whole genome shotgun (WGS) entry which is preliminary data.</text>
</comment>
<dbReference type="PANTHER" id="PTHR35368">
    <property type="entry name" value="HYDROPEROXIDE REDUCTASE"/>
    <property type="match status" value="1"/>
</dbReference>
<dbReference type="EMBL" id="BAAANJ010000002">
    <property type="protein sequence ID" value="GAA1801982.1"/>
    <property type="molecule type" value="Genomic_DNA"/>
</dbReference>
<protein>
    <submittedName>
        <fullName evidence="2">OsmC family protein</fullName>
    </submittedName>
</protein>
<organism evidence="2 3">
    <name type="scientific">Agromyces neolithicus</name>
    <dbReference type="NCBI Taxonomy" id="269420"/>
    <lineage>
        <taxon>Bacteria</taxon>
        <taxon>Bacillati</taxon>
        <taxon>Actinomycetota</taxon>
        <taxon>Actinomycetes</taxon>
        <taxon>Micrococcales</taxon>
        <taxon>Microbacteriaceae</taxon>
        <taxon>Agromyces</taxon>
    </lineage>
</organism>
<name>A0ABP4Y2V9_9MICO</name>
<dbReference type="Pfam" id="PF02566">
    <property type="entry name" value="OsmC"/>
    <property type="match status" value="1"/>
</dbReference>
<evidence type="ECO:0000313" key="2">
    <source>
        <dbReference type="EMBL" id="GAA1801982.1"/>
    </source>
</evidence>
<sequence>MSAALTPRRLAGDRNHRDREEVEMSTTEMSAMNGVDVEALTQTISAVQDDPKLAQFSFRARNRWLGGGHSRTTIQSFWGAGQEDASRSEPFVIEGDEPPVLLGANHAPNAVEAVLHAIASCLAVGVAYNAAALGIEVRSLEFDLDGELDLHGFLGLDPDVRPGYQNVRVTYRIDTDASDENIAELLAHVQRTSPVLDIVRNPVHVSLARA</sequence>
<dbReference type="Gene3D" id="3.30.300.20">
    <property type="match status" value="1"/>
</dbReference>
<evidence type="ECO:0000313" key="3">
    <source>
        <dbReference type="Proteomes" id="UP001500002"/>
    </source>
</evidence>
<feature type="compositionally biased region" description="Basic and acidic residues" evidence="1">
    <location>
        <begin position="10"/>
        <end position="22"/>
    </location>
</feature>